<feature type="domain" description="Integrin alpha second immunoglobulin-like" evidence="16">
    <location>
        <begin position="705"/>
        <end position="840"/>
    </location>
</feature>
<evidence type="ECO:0000256" key="1">
    <source>
        <dbReference type="ARBA" id="ARBA00004479"/>
    </source>
</evidence>
<reference evidence="18" key="1">
    <citation type="journal article" date="2023" name="G3 (Bethesda)">
        <title>A reference genome for the long-term kleptoplast-retaining sea slug Elysia crispata morphotype clarki.</title>
        <authorList>
            <person name="Eastman K.E."/>
            <person name="Pendleton A.L."/>
            <person name="Shaikh M.A."/>
            <person name="Suttiyut T."/>
            <person name="Ogas R."/>
            <person name="Tomko P."/>
            <person name="Gavelis G."/>
            <person name="Widhalm J.R."/>
            <person name="Wisecaver J.H."/>
        </authorList>
    </citation>
    <scope>NUCLEOTIDE SEQUENCE</scope>
    <source>
        <strain evidence="18">ECLA1</strain>
    </source>
</reference>
<comment type="similarity">
    <text evidence="2 13">Belongs to the integrin alpha chain family.</text>
</comment>
<dbReference type="InterPro" id="IPR013649">
    <property type="entry name" value="Integrin_alpha_Ig-like_1"/>
</dbReference>
<name>A0AAE0YZA5_9GAST</name>
<keyword evidence="19" id="KW-1185">Reference proteome</keyword>
<dbReference type="InterPro" id="IPR048286">
    <property type="entry name" value="Integrin_alpha_Ig-like_3"/>
</dbReference>
<feature type="repeat" description="FG-GAP" evidence="12">
    <location>
        <begin position="423"/>
        <end position="479"/>
    </location>
</feature>
<dbReference type="Gene3D" id="2.60.40.1460">
    <property type="entry name" value="Integrin domains. Chain A, domain 2"/>
    <property type="match status" value="1"/>
</dbReference>
<dbReference type="InterPro" id="IPR013519">
    <property type="entry name" value="Int_alpha_beta-p"/>
</dbReference>
<keyword evidence="5" id="KW-0677">Repeat</keyword>
<protein>
    <recommendedName>
        <fullName evidence="20">Integrin alpha-2 domain-containing protein</fullName>
    </recommendedName>
</protein>
<evidence type="ECO:0000259" key="17">
    <source>
        <dbReference type="Pfam" id="PF20806"/>
    </source>
</evidence>
<dbReference type="GO" id="GO:0033627">
    <property type="term" value="P:cell adhesion mediated by integrin"/>
    <property type="evidence" value="ECO:0007669"/>
    <property type="project" value="TreeGrafter"/>
</dbReference>
<feature type="transmembrane region" description="Helical" evidence="13">
    <location>
        <begin position="1119"/>
        <end position="1141"/>
    </location>
</feature>
<evidence type="ECO:0000313" key="19">
    <source>
        <dbReference type="Proteomes" id="UP001283361"/>
    </source>
</evidence>
<accession>A0AAE0YZA5</accession>
<organism evidence="18 19">
    <name type="scientific">Elysia crispata</name>
    <name type="common">lettuce slug</name>
    <dbReference type="NCBI Taxonomy" id="231223"/>
    <lineage>
        <taxon>Eukaryota</taxon>
        <taxon>Metazoa</taxon>
        <taxon>Spiralia</taxon>
        <taxon>Lophotrochozoa</taxon>
        <taxon>Mollusca</taxon>
        <taxon>Gastropoda</taxon>
        <taxon>Heterobranchia</taxon>
        <taxon>Euthyneura</taxon>
        <taxon>Panpulmonata</taxon>
        <taxon>Sacoglossa</taxon>
        <taxon>Placobranchoidea</taxon>
        <taxon>Plakobranchidae</taxon>
        <taxon>Elysia</taxon>
    </lineage>
</organism>
<keyword evidence="6 13" id="KW-0130">Cell adhesion</keyword>
<dbReference type="GO" id="GO:0005178">
    <property type="term" value="F:integrin binding"/>
    <property type="evidence" value="ECO:0007669"/>
    <property type="project" value="TreeGrafter"/>
</dbReference>
<feature type="region of interest" description="Disordered" evidence="14">
    <location>
        <begin position="988"/>
        <end position="1022"/>
    </location>
</feature>
<keyword evidence="4" id="KW-0732">Signal</keyword>
<comment type="subcellular location">
    <subcellularLocation>
        <location evidence="1 13">Membrane</location>
        <topology evidence="1 13">Single-pass type I membrane protein</topology>
    </subcellularLocation>
</comment>
<keyword evidence="11" id="KW-0325">Glycoprotein</keyword>
<dbReference type="AlphaFoldDB" id="A0AAE0YZA5"/>
<dbReference type="Gene3D" id="1.20.5.930">
    <property type="entry name" value="Bicelle-embedded integrin alpha(iib) transmembrane segment"/>
    <property type="match status" value="1"/>
</dbReference>
<dbReference type="SMART" id="SM00191">
    <property type="entry name" value="Int_alpha"/>
    <property type="match status" value="5"/>
</dbReference>
<dbReference type="Proteomes" id="UP001283361">
    <property type="component" value="Unassembled WGS sequence"/>
</dbReference>
<dbReference type="GO" id="GO:0007160">
    <property type="term" value="P:cell-matrix adhesion"/>
    <property type="evidence" value="ECO:0007669"/>
    <property type="project" value="TreeGrafter"/>
</dbReference>
<dbReference type="EMBL" id="JAWDGP010005065">
    <property type="protein sequence ID" value="KAK3759830.1"/>
    <property type="molecule type" value="Genomic_DNA"/>
</dbReference>
<gene>
    <name evidence="18" type="ORF">RRG08_028832</name>
</gene>
<dbReference type="PANTHER" id="PTHR23220:SF122">
    <property type="entry name" value="INTEGRIN ALPHA-PS1"/>
    <property type="match status" value="1"/>
</dbReference>
<evidence type="ECO:0000256" key="7">
    <source>
        <dbReference type="ARBA" id="ARBA00022989"/>
    </source>
</evidence>
<dbReference type="InterPro" id="IPR032695">
    <property type="entry name" value="Integrin_dom_sf"/>
</dbReference>
<feature type="repeat" description="FG-GAP" evidence="12">
    <location>
        <begin position="31"/>
        <end position="98"/>
    </location>
</feature>
<dbReference type="GO" id="GO:0009897">
    <property type="term" value="C:external side of plasma membrane"/>
    <property type="evidence" value="ECO:0007669"/>
    <property type="project" value="TreeGrafter"/>
</dbReference>
<keyword evidence="10 13" id="KW-0675">Receptor</keyword>
<dbReference type="InterPro" id="IPR018184">
    <property type="entry name" value="Integrin_alpha_C_CS"/>
</dbReference>
<keyword evidence="7 13" id="KW-1133">Transmembrane helix</keyword>
<dbReference type="InterPro" id="IPR013517">
    <property type="entry name" value="FG-GAP"/>
</dbReference>
<dbReference type="Pfam" id="PF20806">
    <property type="entry name" value="Integrin_A_Ig_3"/>
    <property type="match status" value="1"/>
</dbReference>
<dbReference type="GO" id="GO:0007229">
    <property type="term" value="P:integrin-mediated signaling pathway"/>
    <property type="evidence" value="ECO:0007669"/>
    <property type="project" value="UniProtKB-KW"/>
</dbReference>
<evidence type="ECO:0000256" key="8">
    <source>
        <dbReference type="ARBA" id="ARBA00023037"/>
    </source>
</evidence>
<evidence type="ECO:0000256" key="14">
    <source>
        <dbReference type="SAM" id="MobiDB-lite"/>
    </source>
</evidence>
<dbReference type="Pfam" id="PF20805">
    <property type="entry name" value="Integrin_A_Ig_2"/>
    <property type="match status" value="1"/>
</dbReference>
<dbReference type="InterPro" id="IPR048285">
    <property type="entry name" value="Integrin_alpha_Ig-like_2"/>
</dbReference>
<dbReference type="Gene3D" id="2.130.10.130">
    <property type="entry name" value="Integrin alpha, N-terminal"/>
    <property type="match status" value="2"/>
</dbReference>
<dbReference type="PROSITE" id="PS00242">
    <property type="entry name" value="INTEGRIN_ALPHA"/>
    <property type="match status" value="1"/>
</dbReference>
<evidence type="ECO:0000256" key="9">
    <source>
        <dbReference type="ARBA" id="ARBA00023136"/>
    </source>
</evidence>
<dbReference type="GO" id="GO:0008305">
    <property type="term" value="C:integrin complex"/>
    <property type="evidence" value="ECO:0007669"/>
    <property type="project" value="InterPro"/>
</dbReference>
<evidence type="ECO:0000256" key="13">
    <source>
        <dbReference type="RuleBase" id="RU003762"/>
    </source>
</evidence>
<evidence type="ECO:0000259" key="15">
    <source>
        <dbReference type="Pfam" id="PF08441"/>
    </source>
</evidence>
<feature type="domain" description="Integrin alpha first immunoglubulin-like" evidence="15">
    <location>
        <begin position="533"/>
        <end position="685"/>
    </location>
</feature>
<dbReference type="Pfam" id="PF08441">
    <property type="entry name" value="Integrin_A_Ig_1"/>
    <property type="match status" value="1"/>
</dbReference>
<dbReference type="SUPFAM" id="SSF69179">
    <property type="entry name" value="Integrin domains"/>
    <property type="match status" value="3"/>
</dbReference>
<evidence type="ECO:0000256" key="2">
    <source>
        <dbReference type="ARBA" id="ARBA00008054"/>
    </source>
</evidence>
<evidence type="ECO:0000256" key="4">
    <source>
        <dbReference type="ARBA" id="ARBA00022729"/>
    </source>
</evidence>
<dbReference type="InterPro" id="IPR000413">
    <property type="entry name" value="Integrin_alpha"/>
</dbReference>
<evidence type="ECO:0000256" key="3">
    <source>
        <dbReference type="ARBA" id="ARBA00022692"/>
    </source>
</evidence>
<dbReference type="Pfam" id="PF01839">
    <property type="entry name" value="FG-GAP"/>
    <property type="match status" value="2"/>
</dbReference>
<evidence type="ECO:0000256" key="11">
    <source>
        <dbReference type="ARBA" id="ARBA00023180"/>
    </source>
</evidence>
<feature type="repeat" description="FG-GAP" evidence="12">
    <location>
        <begin position="485"/>
        <end position="548"/>
    </location>
</feature>
<dbReference type="PRINTS" id="PR01185">
    <property type="entry name" value="INTEGRINA"/>
</dbReference>
<feature type="repeat" description="FG-GAP" evidence="12">
    <location>
        <begin position="351"/>
        <end position="410"/>
    </location>
</feature>
<evidence type="ECO:0000256" key="5">
    <source>
        <dbReference type="ARBA" id="ARBA00022737"/>
    </source>
</evidence>
<dbReference type="PANTHER" id="PTHR23220">
    <property type="entry name" value="INTEGRIN ALPHA"/>
    <property type="match status" value="1"/>
</dbReference>
<evidence type="ECO:0008006" key="20">
    <source>
        <dbReference type="Google" id="ProtNLM"/>
    </source>
</evidence>
<evidence type="ECO:0000256" key="10">
    <source>
        <dbReference type="ARBA" id="ARBA00023170"/>
    </source>
</evidence>
<dbReference type="GO" id="GO:0098609">
    <property type="term" value="P:cell-cell adhesion"/>
    <property type="evidence" value="ECO:0007669"/>
    <property type="project" value="TreeGrafter"/>
</dbReference>
<dbReference type="InterPro" id="IPR028994">
    <property type="entry name" value="Integrin_alpha_N"/>
</dbReference>
<proteinExistence type="inferred from homology"/>
<sequence>MAVCVNHRLWTALSYLSLVYFNAVLCRNFDARFSVIKRGIHDNIYFGFSVAQHQYLDDLQGLLSVMLIGAPKEQRQLGSSLTGGSVYQCVISTSTSDCELIPNIDPLKVRPTELVDDQWLGVTVASAGTNKKAVACAHRFIKDNAATGSCTVLEPYLSDAVSIFQTCSKYSHNSFMKDFGLCQQGMSAAFGEACAHRYVRNNGALGMCVTLTPKLDYSARHIPCMSYSHNNYMVDFGLCQAGIATAQGQDDALVMGAPGSVFWSGSAFMVNITDAPGASSTEKISPYKEAKGVKPGEQAAPTQPYTYNGYAVAIGRFDASQKLYYVSGAPKSGKGTIVFFTANSGPMLKYEEHHIIEGAREFSGFGSSLLVVDLNNDGYDDLIVGAPYYYKRYHGGAIYVYLGNPKMITVDSPVTEIVSRDMAEEECTLLQCEHARFGLSLTKLGDINKDGYNDFAVGAPYEGKGAVYIYHGSGAKEGFNTKYVQRITAEDLPVKDLHSFGYSLSGGMDLDKSSYPDLLVGAYESDAVALIRTRPMVKLQPGISVTPTSVDIDSKEGCKLKVPEKDKDRVCIEITLCLNFTSSIKVIPEVVYKLEAEPQRRFARVELVGAKDENKKFVEGIKMVLNDTQEVCSTEIALLMSKFEDKLNPIDFRFSFKLSSDSQNPQPYPQSSVQDINAFPFLDTDGADPSVTNSKTAPVQFIMECGDDNECFSNLQFTAELVNLTKNDGKYELIIGAKNILQIQMSIWNEDEPAYLTKVYIQAPDNVEYLGTETEDGVVCQRLPEEEGTMVVCDQIGNPLRDGKLLEFTVKLNVPRYFAENPDLNHNVTAWVNTSSTEITPENDKHVLDFRVINKAEVALGVNVAPDSAILCKGEPRGASAMKDETNIGAAVTHNFIVNNNGPGVVSESYITIHWPYEVPGPDGGPGKHLLYMMRMPKITGSVIKCNDEDIRRFVNPLGIKEVRSPEAAAGASTDPALIFNNNPAYTVAQDDETQSQPAKEATAVRQKREAGNRSKRSSSRVVTMSCHDGTARCFEYKCKLGKLEDKNEFVKISMEARLWESTLLSDYRKSDNVEIISWGHITVPEKLKIVQDTSDDSKRAITRAIPDFLESSGGKIQWWIILVAVLVGLIVLLVLIFILYKLGFFRRKRMEDMQMYKAEKKQQAMLQEYNDGV</sequence>
<keyword evidence="3 13" id="KW-0812">Transmembrane</keyword>
<keyword evidence="8 13" id="KW-0401">Integrin</keyword>
<evidence type="ECO:0000313" key="18">
    <source>
        <dbReference type="EMBL" id="KAK3759830.1"/>
    </source>
</evidence>
<dbReference type="Gene3D" id="2.60.40.1510">
    <property type="entry name" value="ntegrin, alpha v. Chain A, domain 3"/>
    <property type="match status" value="1"/>
</dbReference>
<comment type="caution">
    <text evidence="18">The sequence shown here is derived from an EMBL/GenBank/DDBJ whole genome shotgun (WGS) entry which is preliminary data.</text>
</comment>
<evidence type="ECO:0000259" key="16">
    <source>
        <dbReference type="Pfam" id="PF20805"/>
    </source>
</evidence>
<dbReference type="Gene3D" id="2.60.40.1530">
    <property type="entry name" value="ntegrin, alpha v. Chain A, domain 4"/>
    <property type="match status" value="1"/>
</dbReference>
<keyword evidence="9 13" id="KW-0472">Membrane</keyword>
<feature type="domain" description="Integrin alpha third immunoglobulin-like" evidence="17">
    <location>
        <begin position="862"/>
        <end position="1100"/>
    </location>
</feature>
<evidence type="ECO:0000256" key="12">
    <source>
        <dbReference type="PROSITE-ProRule" id="PRU00803"/>
    </source>
</evidence>
<dbReference type="SUPFAM" id="SSF69318">
    <property type="entry name" value="Integrin alpha N-terminal domain"/>
    <property type="match status" value="1"/>
</dbReference>
<evidence type="ECO:0000256" key="6">
    <source>
        <dbReference type="ARBA" id="ARBA00022889"/>
    </source>
</evidence>
<dbReference type="PROSITE" id="PS51470">
    <property type="entry name" value="FG_GAP"/>
    <property type="match status" value="4"/>
</dbReference>